<dbReference type="Gene3D" id="3.30.450.20">
    <property type="entry name" value="PAS domain"/>
    <property type="match status" value="2"/>
</dbReference>
<dbReference type="NCBIfam" id="TIGR00229">
    <property type="entry name" value="sensory_box"/>
    <property type="match status" value="1"/>
</dbReference>
<dbReference type="EC" id="2.7.13.3" evidence="2"/>
<keyword evidence="3" id="KW-0808">Transferase</keyword>
<accession>A0A833LU43</accession>
<feature type="domain" description="PAC" evidence="6">
    <location>
        <begin position="254"/>
        <end position="306"/>
    </location>
</feature>
<dbReference type="SMART" id="SM00086">
    <property type="entry name" value="PAC"/>
    <property type="match status" value="1"/>
</dbReference>
<dbReference type="PANTHER" id="PTHR43047">
    <property type="entry name" value="TWO-COMPONENT HISTIDINE PROTEIN KINASE"/>
    <property type="match status" value="1"/>
</dbReference>
<feature type="domain" description="PAS" evidence="5">
    <location>
        <begin position="180"/>
        <end position="229"/>
    </location>
</feature>
<dbReference type="SUPFAM" id="SSF47384">
    <property type="entry name" value="Homodimeric domain of signal transducing histidine kinase"/>
    <property type="match status" value="1"/>
</dbReference>
<dbReference type="CDD" id="cd00082">
    <property type="entry name" value="HisKA"/>
    <property type="match status" value="1"/>
</dbReference>
<dbReference type="GO" id="GO:0006355">
    <property type="term" value="P:regulation of DNA-templated transcription"/>
    <property type="evidence" value="ECO:0007669"/>
    <property type="project" value="InterPro"/>
</dbReference>
<gene>
    <name evidence="7" type="ORF">F9K24_22540</name>
</gene>
<evidence type="ECO:0000256" key="3">
    <source>
        <dbReference type="ARBA" id="ARBA00022679"/>
    </source>
</evidence>
<evidence type="ECO:0000256" key="2">
    <source>
        <dbReference type="ARBA" id="ARBA00012438"/>
    </source>
</evidence>
<proteinExistence type="predicted"/>
<dbReference type="GO" id="GO:0000155">
    <property type="term" value="F:phosphorelay sensor kinase activity"/>
    <property type="evidence" value="ECO:0007669"/>
    <property type="project" value="InterPro"/>
</dbReference>
<dbReference type="EMBL" id="WBUI01000069">
    <property type="protein sequence ID" value="KAB2927626.1"/>
    <property type="molecule type" value="Genomic_DNA"/>
</dbReference>
<dbReference type="SMART" id="SM00091">
    <property type="entry name" value="PAS"/>
    <property type="match status" value="2"/>
</dbReference>
<dbReference type="SUPFAM" id="SSF55785">
    <property type="entry name" value="PYP-like sensor domain (PAS domain)"/>
    <property type="match status" value="2"/>
</dbReference>
<dbReference type="CDD" id="cd00130">
    <property type="entry name" value="PAS"/>
    <property type="match status" value="2"/>
</dbReference>
<keyword evidence="4" id="KW-0418">Kinase</keyword>
<protein>
    <recommendedName>
        <fullName evidence="2">histidine kinase</fullName>
        <ecNumber evidence="2">2.7.13.3</ecNumber>
    </recommendedName>
</protein>
<evidence type="ECO:0000313" key="7">
    <source>
        <dbReference type="EMBL" id="KAB2927626.1"/>
    </source>
</evidence>
<evidence type="ECO:0000313" key="8">
    <source>
        <dbReference type="Proteomes" id="UP000460298"/>
    </source>
</evidence>
<organism evidence="7 8">
    <name type="scientific">Leptonema illini</name>
    <dbReference type="NCBI Taxonomy" id="183"/>
    <lineage>
        <taxon>Bacteria</taxon>
        <taxon>Pseudomonadati</taxon>
        <taxon>Spirochaetota</taxon>
        <taxon>Spirochaetia</taxon>
        <taxon>Leptospirales</taxon>
        <taxon>Leptospiraceae</taxon>
        <taxon>Leptonema</taxon>
    </lineage>
</organism>
<sequence>MSVEKQRNKTGRQGCTSDPAKHCPTGLLVTDGQGTVLATSTCFQRYTGFSAGELTGMHIDDLLGSQEGARLLQDLTGNRLPDSCSRTAVRKKRGKPEQCFVCGMVISLDDSLLHLLSVTDTRAEKALQSALKKSHKELQQAIIDRDREIREFTASLIETNVQLRREIRENHLAAELLRQSEARFRNLTETTSDFIWEIDKEGLYTYASPKIFKLLGYQPEELIGRRFLMLQDQTMHARFVNEIEQSPGSVQGFSSWHYRCRHRDGRTIVIESSGEPIIAAKGAIVGFRGIDRDITERVTYENTLMQAKEIAESADRAKSEFLANMSHELRTPLHAILSFAKHGVKK</sequence>
<evidence type="ECO:0000259" key="5">
    <source>
        <dbReference type="PROSITE" id="PS50112"/>
    </source>
</evidence>
<dbReference type="InterPro" id="IPR000014">
    <property type="entry name" value="PAS"/>
</dbReference>
<dbReference type="PROSITE" id="PS50112">
    <property type="entry name" value="PAS"/>
    <property type="match status" value="1"/>
</dbReference>
<comment type="catalytic activity">
    <reaction evidence="1">
        <text>ATP + protein L-histidine = ADP + protein N-phospho-L-histidine.</text>
        <dbReference type="EC" id="2.7.13.3"/>
    </reaction>
</comment>
<dbReference type="InterPro" id="IPR000700">
    <property type="entry name" value="PAS-assoc_C"/>
</dbReference>
<reference evidence="7 8" key="1">
    <citation type="submission" date="2019-10" db="EMBL/GenBank/DDBJ databases">
        <title>Extracellular Electron Transfer in a Candidatus Methanoperedens spp. Enrichment Culture.</title>
        <authorList>
            <person name="Berger S."/>
            <person name="Rangel Shaw D."/>
            <person name="Berben T."/>
            <person name="In 'T Zandt M."/>
            <person name="Frank J."/>
            <person name="Reimann J."/>
            <person name="Jetten M.S.M."/>
            <person name="Welte C.U."/>
        </authorList>
    </citation>
    <scope>NUCLEOTIDE SEQUENCE [LARGE SCALE GENOMIC DNA]</scope>
    <source>
        <strain evidence="7">SB12</strain>
    </source>
</reference>
<feature type="non-terminal residue" evidence="7">
    <location>
        <position position="346"/>
    </location>
</feature>
<dbReference type="Proteomes" id="UP000460298">
    <property type="component" value="Unassembled WGS sequence"/>
</dbReference>
<dbReference type="Gene3D" id="1.10.287.130">
    <property type="match status" value="1"/>
</dbReference>
<evidence type="ECO:0000256" key="1">
    <source>
        <dbReference type="ARBA" id="ARBA00000085"/>
    </source>
</evidence>
<dbReference type="InterPro" id="IPR001610">
    <property type="entry name" value="PAC"/>
</dbReference>
<dbReference type="Pfam" id="PF00512">
    <property type="entry name" value="HisKA"/>
    <property type="match status" value="1"/>
</dbReference>
<dbReference type="InterPro" id="IPR036097">
    <property type="entry name" value="HisK_dim/P_sf"/>
</dbReference>
<dbReference type="InterPro" id="IPR035965">
    <property type="entry name" value="PAS-like_dom_sf"/>
</dbReference>
<name>A0A833LU43_9LEPT</name>
<dbReference type="Pfam" id="PF00989">
    <property type="entry name" value="PAS"/>
    <property type="match status" value="1"/>
</dbReference>
<dbReference type="InterPro" id="IPR013767">
    <property type="entry name" value="PAS_fold"/>
</dbReference>
<comment type="caution">
    <text evidence="7">The sequence shown here is derived from an EMBL/GenBank/DDBJ whole genome shotgun (WGS) entry which is preliminary data.</text>
</comment>
<dbReference type="PROSITE" id="PS50113">
    <property type="entry name" value="PAC"/>
    <property type="match status" value="1"/>
</dbReference>
<dbReference type="InterPro" id="IPR003661">
    <property type="entry name" value="HisK_dim/P_dom"/>
</dbReference>
<dbReference type="AlphaFoldDB" id="A0A833LU43"/>
<evidence type="ECO:0000259" key="6">
    <source>
        <dbReference type="PROSITE" id="PS50113"/>
    </source>
</evidence>
<evidence type="ECO:0000256" key="4">
    <source>
        <dbReference type="ARBA" id="ARBA00022777"/>
    </source>
</evidence>
<dbReference type="Pfam" id="PF13426">
    <property type="entry name" value="PAS_9"/>
    <property type="match status" value="1"/>
</dbReference>